<organism evidence="3 4">
    <name type="scientific">Musa troglodytarum</name>
    <name type="common">fe'i banana</name>
    <dbReference type="NCBI Taxonomy" id="320322"/>
    <lineage>
        <taxon>Eukaryota</taxon>
        <taxon>Viridiplantae</taxon>
        <taxon>Streptophyta</taxon>
        <taxon>Embryophyta</taxon>
        <taxon>Tracheophyta</taxon>
        <taxon>Spermatophyta</taxon>
        <taxon>Magnoliopsida</taxon>
        <taxon>Liliopsida</taxon>
        <taxon>Zingiberales</taxon>
        <taxon>Musaceae</taxon>
        <taxon>Musa</taxon>
    </lineage>
</organism>
<dbReference type="InterPro" id="IPR035446">
    <property type="entry name" value="SLSG/EP1"/>
</dbReference>
<gene>
    <name evidence="3" type="ORF">MUK42_34680</name>
</gene>
<dbReference type="PANTHER" id="PTHR32444">
    <property type="entry name" value="BULB-TYPE LECTIN DOMAIN-CONTAINING PROTEIN"/>
    <property type="match status" value="1"/>
</dbReference>
<dbReference type="InterPro" id="IPR036426">
    <property type="entry name" value="Bulb-type_lectin_dom_sf"/>
</dbReference>
<proteinExistence type="predicted"/>
<sequence length="435" mass="48044">MAVPFIPPSFASLSLCLCLLLLLLASATIQTRGQKVETFTYVNEGEFGPYITEYDASYRVLPIASSPFQFAFYNTTPGAFYLALRMGTVRSESILRWVWEANRGRPVRENATFSLLPSGNLVLAEADGRVVWATNTADKGVVGLKVLPNGNVVLYDAKGRFVWQSFDYPTDTLLAGQSLRLRGPNKLVSRKSAVDGSFGIYNLVFGPGGITMYINTVASKPLAYYNYSDGLLSFSGPGDSVTFVCEPETEDNFAWECKLIINLSRPKYNATLSFLRLDIDGNLAVYTYYDPVDYRAWEKTFAFFSDEKGWLNGCGLTSKCGAFGVCEDEMCVACPSKDGLLGWSTSCATPSLAACKEGVTPKYYKVEGVENFLSTYSDGEGALKLEECKRRCSIDCKCQGILYWQKDSRCWLAPLLGTLSKVSNSSHVAYVKYLK</sequence>
<dbReference type="Pfam" id="PF01453">
    <property type="entry name" value="B_lectin"/>
    <property type="match status" value="1"/>
</dbReference>
<dbReference type="EMBL" id="CP097508">
    <property type="protein sequence ID" value="URE13105.1"/>
    <property type="molecule type" value="Genomic_DNA"/>
</dbReference>
<feature type="chain" id="PRO_5038456762" evidence="1">
    <location>
        <begin position="34"/>
        <end position="435"/>
    </location>
</feature>
<dbReference type="PROSITE" id="PS50927">
    <property type="entry name" value="BULB_LECTIN"/>
    <property type="match status" value="1"/>
</dbReference>
<dbReference type="OrthoDB" id="1884773at2759"/>
<dbReference type="SMART" id="SM00108">
    <property type="entry name" value="B_lectin"/>
    <property type="match status" value="1"/>
</dbReference>
<evidence type="ECO:0000313" key="4">
    <source>
        <dbReference type="Proteomes" id="UP001055439"/>
    </source>
</evidence>
<dbReference type="PANTHER" id="PTHR32444:SF10">
    <property type="entry name" value="CURCULIN-LIKE (MANNOSE-BINDING) LECTIN FAMILY PROTEIN-RELATED"/>
    <property type="match status" value="1"/>
</dbReference>
<evidence type="ECO:0000259" key="2">
    <source>
        <dbReference type="PROSITE" id="PS50927"/>
    </source>
</evidence>
<evidence type="ECO:0000256" key="1">
    <source>
        <dbReference type="SAM" id="SignalP"/>
    </source>
</evidence>
<dbReference type="Gene3D" id="2.90.10.10">
    <property type="entry name" value="Bulb-type lectin domain"/>
    <property type="match status" value="1"/>
</dbReference>
<dbReference type="PIRSF" id="PIRSF002686">
    <property type="entry name" value="SLG"/>
    <property type="match status" value="1"/>
</dbReference>
<dbReference type="AlphaFoldDB" id="A0A9E7GEB5"/>
<dbReference type="InterPro" id="IPR001480">
    <property type="entry name" value="Bulb-type_lectin_dom"/>
</dbReference>
<name>A0A9E7GEB5_9LILI</name>
<accession>A0A9E7GEB5</accession>
<feature type="domain" description="Bulb-type lectin" evidence="2">
    <location>
        <begin position="48"/>
        <end position="167"/>
    </location>
</feature>
<reference evidence="3" key="1">
    <citation type="submission" date="2022-05" db="EMBL/GenBank/DDBJ databases">
        <title>The Musa troglodytarum L. genome provides insights into the mechanism of non-climacteric behaviour and enrichment of carotenoids.</title>
        <authorList>
            <person name="Wang J."/>
        </authorList>
    </citation>
    <scope>NUCLEOTIDE SEQUENCE</scope>
    <source>
        <tissue evidence="3">Leaf</tissue>
    </source>
</reference>
<protein>
    <submittedName>
        <fullName evidence="3">Curculin-like mannose-binding lectin family protein</fullName>
    </submittedName>
</protein>
<dbReference type="GO" id="GO:0051707">
    <property type="term" value="P:response to other organism"/>
    <property type="evidence" value="ECO:0007669"/>
    <property type="project" value="UniProtKB-ARBA"/>
</dbReference>
<dbReference type="CDD" id="cd00028">
    <property type="entry name" value="B_lectin"/>
    <property type="match status" value="1"/>
</dbReference>
<dbReference type="SUPFAM" id="SSF51110">
    <property type="entry name" value="alpha-D-mannose-specific plant lectins"/>
    <property type="match status" value="1"/>
</dbReference>
<keyword evidence="1" id="KW-0732">Signal</keyword>
<feature type="signal peptide" evidence="1">
    <location>
        <begin position="1"/>
        <end position="33"/>
    </location>
</feature>
<evidence type="ECO:0000313" key="3">
    <source>
        <dbReference type="EMBL" id="URE13105.1"/>
    </source>
</evidence>
<keyword evidence="4" id="KW-1185">Reference proteome</keyword>
<dbReference type="Proteomes" id="UP001055439">
    <property type="component" value="Chromosome 6"/>
</dbReference>